<evidence type="ECO:0000313" key="2">
    <source>
        <dbReference type="Ensembl" id="ENSCABP00000021433.1"/>
    </source>
</evidence>
<sequence>MPVCWPPSLLFPAGLQHGPAGMAMSLLYVPYAMQLASLGGARIHSRDWKSAPFAPPLCLLPCEMGTGRQSAKSLLGLKWLLCSIPLAVHGSVCGYIDLVWGLVLWIEKNFFFYSLWVFITFIPRTVVVRKYLV</sequence>
<feature type="transmembrane region" description="Helical" evidence="1">
    <location>
        <begin position="79"/>
        <end position="104"/>
    </location>
</feature>
<reference evidence="2" key="1">
    <citation type="submission" date="2025-08" db="UniProtKB">
        <authorList>
            <consortium name="Ensembl"/>
        </authorList>
    </citation>
    <scope>IDENTIFICATION</scope>
</reference>
<accession>A0A8C0HAK5</accession>
<evidence type="ECO:0000256" key="1">
    <source>
        <dbReference type="SAM" id="Phobius"/>
    </source>
</evidence>
<feature type="transmembrane region" description="Helical" evidence="1">
    <location>
        <begin position="110"/>
        <end position="127"/>
    </location>
</feature>
<name>A0A8C0HAK5_CHEAB</name>
<dbReference type="AlphaFoldDB" id="A0A8C0HAK5"/>
<feature type="transmembrane region" description="Helical" evidence="1">
    <location>
        <begin position="20"/>
        <end position="41"/>
    </location>
</feature>
<evidence type="ECO:0000313" key="3">
    <source>
        <dbReference type="Proteomes" id="UP000694404"/>
    </source>
</evidence>
<reference evidence="2" key="2">
    <citation type="submission" date="2025-09" db="UniProtKB">
        <authorList>
            <consortium name="Ensembl"/>
        </authorList>
    </citation>
    <scope>IDENTIFICATION</scope>
</reference>
<keyword evidence="1" id="KW-0812">Transmembrane</keyword>
<protein>
    <submittedName>
        <fullName evidence="2">Uncharacterized protein</fullName>
    </submittedName>
</protein>
<keyword evidence="1" id="KW-0472">Membrane</keyword>
<proteinExistence type="predicted"/>
<keyword evidence="1" id="KW-1133">Transmembrane helix</keyword>
<organism evidence="2 3">
    <name type="scientific">Chelonoidis abingdonii</name>
    <name type="common">Abingdon island giant tortoise</name>
    <name type="synonym">Testudo abingdonii</name>
    <dbReference type="NCBI Taxonomy" id="106734"/>
    <lineage>
        <taxon>Eukaryota</taxon>
        <taxon>Metazoa</taxon>
        <taxon>Chordata</taxon>
        <taxon>Craniata</taxon>
        <taxon>Vertebrata</taxon>
        <taxon>Euteleostomi</taxon>
        <taxon>Archelosauria</taxon>
        <taxon>Testudinata</taxon>
        <taxon>Testudines</taxon>
        <taxon>Cryptodira</taxon>
        <taxon>Durocryptodira</taxon>
        <taxon>Testudinoidea</taxon>
        <taxon>Testudinidae</taxon>
        <taxon>Chelonoidis</taxon>
    </lineage>
</organism>
<dbReference type="Ensembl" id="ENSCABT00000023479.1">
    <property type="protein sequence ID" value="ENSCABP00000021433.1"/>
    <property type="gene ID" value="ENSCABG00000015793.1"/>
</dbReference>
<dbReference type="Proteomes" id="UP000694404">
    <property type="component" value="Unplaced"/>
</dbReference>
<keyword evidence="3" id="KW-1185">Reference proteome</keyword>